<evidence type="ECO:0000313" key="12">
    <source>
        <dbReference type="EMBL" id="CRZ09348.1"/>
    </source>
</evidence>
<comment type="function">
    <text evidence="8">Succinyl-CoA synthetase functions in the citric acid cycle (TCA), coupling the hydrolysis of succinyl-CoA to the synthesis of ATP and thus represents the only step of substrate-level phosphorylation in the TCA. The beta subunit provides nucleotide specificity of the enzyme and binds the substrate succinate, while the binding sites for coenzyme A and phosphate are found in the alpha subunit.</text>
</comment>
<keyword evidence="4 8" id="KW-0479">Metal-binding</keyword>
<dbReference type="EC" id="6.2.1.5" evidence="8"/>
<evidence type="ECO:0000256" key="1">
    <source>
        <dbReference type="ARBA" id="ARBA00005064"/>
    </source>
</evidence>
<dbReference type="InterPro" id="IPR017866">
    <property type="entry name" value="Succ-CoA_synthase_bsu_CS"/>
</dbReference>
<protein>
    <recommendedName>
        <fullName evidence="8">Succinate--CoA ligase [ADP-forming] subunit beta, mitochondrial</fullName>
        <ecNumber evidence="8">6.2.1.5</ecNumber>
    </recommendedName>
    <alternativeName>
        <fullName evidence="8">Succinyl-CoA synthetase beta chain</fullName>
        <shortName evidence="8">SCS-beta</shortName>
    </alternativeName>
</protein>
<dbReference type="FunFam" id="3.30.1490.20:FF:000004">
    <property type="entry name" value="Succinate--CoA ligase [ADP-forming] subunit beta, mitochondrial"/>
    <property type="match status" value="1"/>
</dbReference>
<dbReference type="GO" id="GO:0000287">
    <property type="term" value="F:magnesium ion binding"/>
    <property type="evidence" value="ECO:0007669"/>
    <property type="project" value="UniProtKB-UniRule"/>
</dbReference>
<dbReference type="EMBL" id="HACM01008906">
    <property type="protein sequence ID" value="CRZ09348.1"/>
    <property type="molecule type" value="Transcribed_RNA"/>
</dbReference>
<dbReference type="SUPFAM" id="SSF56059">
    <property type="entry name" value="Glutathione synthetase ATP-binding domain-like"/>
    <property type="match status" value="1"/>
</dbReference>
<dbReference type="GO" id="GO:0004775">
    <property type="term" value="F:succinate-CoA ligase (ADP-forming) activity"/>
    <property type="evidence" value="ECO:0007669"/>
    <property type="project" value="UniProtKB-UniRule"/>
</dbReference>
<name>A0A0H5R5D8_9EUKA</name>
<dbReference type="NCBIfam" id="NF001913">
    <property type="entry name" value="PRK00696.1"/>
    <property type="match status" value="1"/>
</dbReference>
<dbReference type="HAMAP" id="MF_00558">
    <property type="entry name" value="Succ_CoA_beta"/>
    <property type="match status" value="1"/>
</dbReference>
<dbReference type="PIRSF" id="PIRSF001554">
    <property type="entry name" value="SucCS_beta"/>
    <property type="match status" value="1"/>
</dbReference>
<dbReference type="InterPro" id="IPR005809">
    <property type="entry name" value="Succ_CoA_ligase-like_bsu"/>
</dbReference>
<dbReference type="InterPro" id="IPR013650">
    <property type="entry name" value="ATP-grasp_succ-CoA_synth-type"/>
</dbReference>
<dbReference type="SUPFAM" id="SSF52210">
    <property type="entry name" value="Succinyl-CoA synthetase domains"/>
    <property type="match status" value="1"/>
</dbReference>
<dbReference type="PROSITE" id="PS01217">
    <property type="entry name" value="SUCCINYL_COA_LIG_3"/>
    <property type="match status" value="1"/>
</dbReference>
<comment type="similarity">
    <text evidence="8 10">Belongs to the succinate/malate CoA ligase beta subunit family.</text>
</comment>
<keyword evidence="5 8" id="KW-0547">Nucleotide-binding</keyword>
<comment type="subunit">
    <text evidence="7">Heterodimer of an alpha and a beta subunit. The beta subunit determines specificity for GTP.</text>
</comment>
<dbReference type="PROSITE" id="PS50975">
    <property type="entry name" value="ATP_GRASP"/>
    <property type="match status" value="1"/>
</dbReference>
<feature type="binding site" evidence="8">
    <location>
        <position position="248"/>
    </location>
    <ligand>
        <name>Mg(2+)</name>
        <dbReference type="ChEBI" id="CHEBI:18420"/>
    </ligand>
</feature>
<dbReference type="PANTHER" id="PTHR11815">
    <property type="entry name" value="SUCCINYL-COA SYNTHETASE BETA CHAIN"/>
    <property type="match status" value="1"/>
</dbReference>
<keyword evidence="2 8" id="KW-0816">Tricarboxylic acid cycle</keyword>
<dbReference type="Gene3D" id="3.40.50.261">
    <property type="entry name" value="Succinyl-CoA synthetase domains"/>
    <property type="match status" value="1"/>
</dbReference>
<dbReference type="InterPro" id="IPR005811">
    <property type="entry name" value="SUCC_ACL_C"/>
</dbReference>
<keyword evidence="8 9" id="KW-0067">ATP-binding</keyword>
<sequence>MMSHLFNASLRRAGSNITSCSRRYLYLHEYQSKSIMSSYGVNVQQGDVASTVQESAEIARKLVEENCKELIVKAQVLAGGRGKGRFDNGFQGGVKLCFTPDEVAAKAKNMLGARLITEQTGPEGQPCNKVLVLKGINFDRELYFALLLDRSYDGPVAVVSKMGGMDIEKVAKEHPDEIHTIPIDGAKGLTPEITDQIAELLGFTSADSIKRLETQIQGLYNLFMEKDATQIEINPLVETTENEIYCVDAKINFDDNASFRHKEIFGQRDFSMEDAREVEAAKHDLNYIGLDGNIGCMVNGAGLAMATMDIIKLHGGAPANFLDVGGNADVEQVAAAFEILNNDPEVKAILINIFGGIMKCDIIAEGIVAANEMVHLDIPLIVRLEGTNVDAGKAILQNSGMNIVTANDLDDAAIKAVRSIGQSNSNSIGA</sequence>
<dbReference type="GO" id="GO:0005739">
    <property type="term" value="C:mitochondrion"/>
    <property type="evidence" value="ECO:0007669"/>
    <property type="project" value="UniProtKB-SubCell"/>
</dbReference>
<dbReference type="AlphaFoldDB" id="A0A0H5R5D8"/>
<dbReference type="PANTHER" id="PTHR11815:SF10">
    <property type="entry name" value="SUCCINATE--COA LIGASE [GDP-FORMING] SUBUNIT BETA, MITOCHONDRIAL"/>
    <property type="match status" value="1"/>
</dbReference>
<dbReference type="InterPro" id="IPR013815">
    <property type="entry name" value="ATP_grasp_subdomain_1"/>
</dbReference>
<feature type="binding site" evidence="8">
    <location>
        <begin position="356"/>
        <end position="358"/>
    </location>
    <ligand>
        <name>substrate</name>
        <note>ligand shared with subunit alpha</note>
    </ligand>
</feature>
<comment type="cofactor">
    <cofactor evidence="8">
        <name>Mg(2+)</name>
        <dbReference type="ChEBI" id="CHEBI:18420"/>
    </cofactor>
    <text evidence="8">Binds 1 Mg(2+) ion per subunit.</text>
</comment>
<feature type="binding site" evidence="8">
    <location>
        <position position="299"/>
    </location>
    <ligand>
        <name>substrate</name>
        <note>ligand shared with subunit alpha</note>
    </ligand>
</feature>
<evidence type="ECO:0000259" key="11">
    <source>
        <dbReference type="PROSITE" id="PS50975"/>
    </source>
</evidence>
<proteinExistence type="inferred from homology"/>
<comment type="pathway">
    <text evidence="1 8">Carbohydrate metabolism; tricarboxylic acid cycle; succinate from succinyl-CoA (ligase route): step 1/1.</text>
</comment>
<evidence type="ECO:0000256" key="9">
    <source>
        <dbReference type="PROSITE-ProRule" id="PRU00409"/>
    </source>
</evidence>
<dbReference type="Gene3D" id="3.30.1490.20">
    <property type="entry name" value="ATP-grasp fold, A domain"/>
    <property type="match status" value="1"/>
</dbReference>
<evidence type="ECO:0000256" key="10">
    <source>
        <dbReference type="RuleBase" id="RU361258"/>
    </source>
</evidence>
<evidence type="ECO:0000256" key="4">
    <source>
        <dbReference type="ARBA" id="ARBA00022723"/>
    </source>
</evidence>
<organism evidence="12">
    <name type="scientific">Spongospora subterranea</name>
    <dbReference type="NCBI Taxonomy" id="70186"/>
    <lineage>
        <taxon>Eukaryota</taxon>
        <taxon>Sar</taxon>
        <taxon>Rhizaria</taxon>
        <taxon>Endomyxa</taxon>
        <taxon>Phytomyxea</taxon>
        <taxon>Plasmodiophorida</taxon>
        <taxon>Plasmodiophoridae</taxon>
        <taxon>Spongospora</taxon>
    </lineage>
</organism>
<comment type="subcellular location">
    <subcellularLocation>
        <location evidence="8">Mitochondrion</location>
    </subcellularLocation>
</comment>
<accession>A0A0H5R5D8</accession>
<dbReference type="GO" id="GO:0006099">
    <property type="term" value="P:tricarboxylic acid cycle"/>
    <property type="evidence" value="ECO:0007669"/>
    <property type="project" value="UniProtKB-UniRule"/>
</dbReference>
<comment type="catalytic activity">
    <reaction evidence="8">
        <text>succinate + ATP + CoA = succinyl-CoA + ADP + phosphate</text>
        <dbReference type="Rhea" id="RHEA:17661"/>
        <dbReference type="ChEBI" id="CHEBI:30031"/>
        <dbReference type="ChEBI" id="CHEBI:30616"/>
        <dbReference type="ChEBI" id="CHEBI:43474"/>
        <dbReference type="ChEBI" id="CHEBI:57287"/>
        <dbReference type="ChEBI" id="CHEBI:57292"/>
        <dbReference type="ChEBI" id="CHEBI:456216"/>
        <dbReference type="EC" id="6.2.1.5"/>
    </reaction>
</comment>
<dbReference type="GO" id="GO:0042709">
    <property type="term" value="C:succinate-CoA ligase complex"/>
    <property type="evidence" value="ECO:0007669"/>
    <property type="project" value="TreeGrafter"/>
</dbReference>
<dbReference type="UniPathway" id="UPA00223">
    <property type="reaction ID" value="UER00999"/>
</dbReference>
<dbReference type="InterPro" id="IPR016102">
    <property type="entry name" value="Succinyl-CoA_synth-like"/>
</dbReference>
<feature type="binding site" evidence="8">
    <location>
        <position position="141"/>
    </location>
    <ligand>
        <name>ATP</name>
        <dbReference type="ChEBI" id="CHEBI:30616"/>
    </ligand>
</feature>
<dbReference type="Pfam" id="PF00549">
    <property type="entry name" value="Ligase_CoA"/>
    <property type="match status" value="1"/>
</dbReference>
<keyword evidence="3 8" id="KW-0436">Ligase</keyword>
<dbReference type="GO" id="GO:0006104">
    <property type="term" value="P:succinyl-CoA metabolic process"/>
    <property type="evidence" value="ECO:0007669"/>
    <property type="project" value="TreeGrafter"/>
</dbReference>
<feature type="binding site" evidence="8">
    <location>
        <position position="234"/>
    </location>
    <ligand>
        <name>Mg(2+)</name>
        <dbReference type="ChEBI" id="CHEBI:18420"/>
    </ligand>
</feature>
<keyword evidence="6 8" id="KW-0460">Magnesium</keyword>
<reference evidence="12" key="1">
    <citation type="submission" date="2015-04" db="EMBL/GenBank/DDBJ databases">
        <title>The genome sequence of the plant pathogenic Rhizarian Plasmodiophora brassicae reveals insights in its biotrophic life cycle and the origin of chitin synthesis.</title>
        <authorList>
            <person name="Schwelm A."/>
            <person name="Fogelqvist J."/>
            <person name="Knaust A."/>
            <person name="Julke S."/>
            <person name="Lilja T."/>
            <person name="Dhandapani V."/>
            <person name="Bonilla-Rosso G."/>
            <person name="Karlsson M."/>
            <person name="Shevchenko A."/>
            <person name="Choi S.R."/>
            <person name="Kim H.G."/>
            <person name="Park J.Y."/>
            <person name="Lim Y.P."/>
            <person name="Ludwig-Muller J."/>
            <person name="Dixelius C."/>
        </authorList>
    </citation>
    <scope>NUCLEOTIDE SEQUENCE</scope>
    <source>
        <tissue evidence="12">Potato root galls</tissue>
    </source>
</reference>
<evidence type="ECO:0000256" key="8">
    <source>
        <dbReference type="HAMAP-Rule" id="MF_03219"/>
    </source>
</evidence>
<dbReference type="FunFam" id="3.30.470.20:FF:000002">
    <property type="entry name" value="Succinate--CoA ligase [ADP-forming] subunit beta"/>
    <property type="match status" value="1"/>
</dbReference>
<evidence type="ECO:0000256" key="3">
    <source>
        <dbReference type="ARBA" id="ARBA00022598"/>
    </source>
</evidence>
<evidence type="ECO:0000256" key="7">
    <source>
        <dbReference type="ARBA" id="ARBA00063570"/>
    </source>
</evidence>
<feature type="binding site" evidence="8">
    <location>
        <begin position="80"/>
        <end position="82"/>
    </location>
    <ligand>
        <name>ATP</name>
        <dbReference type="ChEBI" id="CHEBI:30616"/>
    </ligand>
</feature>
<evidence type="ECO:0000256" key="6">
    <source>
        <dbReference type="ARBA" id="ARBA00022842"/>
    </source>
</evidence>
<dbReference type="FunFam" id="3.40.50.261:FF:000001">
    <property type="entry name" value="Succinate--CoA ligase [ADP-forming] subunit beta"/>
    <property type="match status" value="1"/>
</dbReference>
<evidence type="ECO:0000256" key="2">
    <source>
        <dbReference type="ARBA" id="ARBA00022532"/>
    </source>
</evidence>
<dbReference type="InterPro" id="IPR011761">
    <property type="entry name" value="ATP-grasp"/>
</dbReference>
<feature type="domain" description="ATP-grasp" evidence="11">
    <location>
        <begin position="33"/>
        <end position="265"/>
    </location>
</feature>
<dbReference type="GO" id="GO:0005524">
    <property type="term" value="F:ATP binding"/>
    <property type="evidence" value="ECO:0007669"/>
    <property type="project" value="UniProtKB-UniRule"/>
</dbReference>
<evidence type="ECO:0000256" key="5">
    <source>
        <dbReference type="ARBA" id="ARBA00022741"/>
    </source>
</evidence>
<feature type="binding site" evidence="8">
    <location>
        <position position="73"/>
    </location>
    <ligand>
        <name>ATP</name>
        <dbReference type="ChEBI" id="CHEBI:30616"/>
    </ligand>
</feature>
<dbReference type="Pfam" id="PF08442">
    <property type="entry name" value="ATP-grasp_2"/>
    <property type="match status" value="1"/>
</dbReference>
<keyword evidence="8" id="KW-0496">Mitochondrion</keyword>
<dbReference type="NCBIfam" id="TIGR01016">
    <property type="entry name" value="sucCoAbeta"/>
    <property type="match status" value="1"/>
</dbReference>
<dbReference type="Gene3D" id="3.30.470.20">
    <property type="entry name" value="ATP-grasp fold, B domain"/>
    <property type="match status" value="1"/>
</dbReference>